<dbReference type="RefSeq" id="WP_345708852.1">
    <property type="nucleotide sequence ID" value="NZ_BAABKV010000001.1"/>
</dbReference>
<gene>
    <name evidence="2" type="ORF">ACFQMG_34970</name>
</gene>
<name>A0ABW2GA02_9ACTN</name>
<accession>A0ABW2GA02</accession>
<comment type="caution">
    <text evidence="2">The sequence shown here is derived from an EMBL/GenBank/DDBJ whole genome shotgun (WGS) entry which is preliminary data.</text>
</comment>
<dbReference type="SUPFAM" id="SSF53474">
    <property type="entry name" value="alpha/beta-Hydrolases"/>
    <property type="match status" value="1"/>
</dbReference>
<evidence type="ECO:0000313" key="3">
    <source>
        <dbReference type="Proteomes" id="UP001596435"/>
    </source>
</evidence>
<organism evidence="2 3">
    <name type="scientific">Kitasatospora paranensis</name>
    <dbReference type="NCBI Taxonomy" id="258053"/>
    <lineage>
        <taxon>Bacteria</taxon>
        <taxon>Bacillati</taxon>
        <taxon>Actinomycetota</taxon>
        <taxon>Actinomycetes</taxon>
        <taxon>Kitasatosporales</taxon>
        <taxon>Streptomycetaceae</taxon>
        <taxon>Kitasatospora</taxon>
    </lineage>
</organism>
<evidence type="ECO:0000259" key="1">
    <source>
        <dbReference type="Pfam" id="PF12697"/>
    </source>
</evidence>
<dbReference type="InterPro" id="IPR029058">
    <property type="entry name" value="AB_hydrolase_fold"/>
</dbReference>
<sequence>MDGQAVAPRTAGHHRALAWCSRPDAPSAAVLVLHGGQEHGLHRPGRINPPGLRMWPFVRAVERATAGAEVAVGVVRYRCRGWNGDRADAARDTTAALQDLAEELGPVPTVLIGHSMGGRAALRAACHPCVAGVVALAPWCPDGEPAEHLEGRRLLMVHGERDKVTDPAGTVDFAVRARAAGAHTAGYRVARSGHTLLHRAGLWHRTAAVLTTGLLGLHDLPAEVTAALALPAGDRGGLDLPL</sequence>
<dbReference type="GO" id="GO:0016787">
    <property type="term" value="F:hydrolase activity"/>
    <property type="evidence" value="ECO:0007669"/>
    <property type="project" value="UniProtKB-KW"/>
</dbReference>
<proteinExistence type="predicted"/>
<reference evidence="3" key="1">
    <citation type="journal article" date="2019" name="Int. J. Syst. Evol. Microbiol.">
        <title>The Global Catalogue of Microorganisms (GCM) 10K type strain sequencing project: providing services to taxonomists for standard genome sequencing and annotation.</title>
        <authorList>
            <consortium name="The Broad Institute Genomics Platform"/>
            <consortium name="The Broad Institute Genome Sequencing Center for Infectious Disease"/>
            <person name="Wu L."/>
            <person name="Ma J."/>
        </authorList>
    </citation>
    <scope>NUCLEOTIDE SEQUENCE [LARGE SCALE GENOMIC DNA]</scope>
    <source>
        <strain evidence="3">CGMCC 1.12859</strain>
    </source>
</reference>
<keyword evidence="2" id="KW-0378">Hydrolase</keyword>
<feature type="domain" description="AB hydrolase-1" evidence="1">
    <location>
        <begin position="30"/>
        <end position="198"/>
    </location>
</feature>
<evidence type="ECO:0000313" key="2">
    <source>
        <dbReference type="EMBL" id="MFC7184765.1"/>
    </source>
</evidence>
<protein>
    <submittedName>
        <fullName evidence="2">Alpha/beta hydrolase</fullName>
    </submittedName>
</protein>
<dbReference type="InterPro" id="IPR000073">
    <property type="entry name" value="AB_hydrolase_1"/>
</dbReference>
<dbReference type="Proteomes" id="UP001596435">
    <property type="component" value="Unassembled WGS sequence"/>
</dbReference>
<dbReference type="Pfam" id="PF12697">
    <property type="entry name" value="Abhydrolase_6"/>
    <property type="match status" value="1"/>
</dbReference>
<dbReference type="Gene3D" id="3.40.50.1820">
    <property type="entry name" value="alpha/beta hydrolase"/>
    <property type="match status" value="1"/>
</dbReference>
<dbReference type="EMBL" id="JBHTAJ010000118">
    <property type="protein sequence ID" value="MFC7184765.1"/>
    <property type="molecule type" value="Genomic_DNA"/>
</dbReference>
<keyword evidence="3" id="KW-1185">Reference proteome</keyword>